<dbReference type="InterPro" id="IPR036787">
    <property type="entry name" value="T_IF-3_N_sf"/>
</dbReference>
<dbReference type="Pfam" id="PF00707">
    <property type="entry name" value="IF3_C"/>
    <property type="match status" value="1"/>
</dbReference>
<dbReference type="InterPro" id="IPR036788">
    <property type="entry name" value="T_IF-3_C_sf"/>
</dbReference>
<dbReference type="Gene3D" id="3.30.110.10">
    <property type="entry name" value="Translation initiation factor 3 (IF-3), C-terminal domain"/>
    <property type="match status" value="1"/>
</dbReference>
<dbReference type="PANTHER" id="PTHR10938">
    <property type="entry name" value="TRANSLATION INITIATION FACTOR IF-3"/>
    <property type="match status" value="1"/>
</dbReference>
<dbReference type="FunFam" id="3.30.110.10:FF:000001">
    <property type="entry name" value="Translation initiation factor IF-3"/>
    <property type="match status" value="1"/>
</dbReference>
<proteinExistence type="inferred from homology"/>
<dbReference type="FunFam" id="3.10.20.80:FF:000001">
    <property type="entry name" value="Translation initiation factor IF-3"/>
    <property type="match status" value="1"/>
</dbReference>
<dbReference type="InterPro" id="IPR019814">
    <property type="entry name" value="Translation_initiation_fac_3_N"/>
</dbReference>
<dbReference type="Proteomes" id="UP000752292">
    <property type="component" value="Unassembled WGS sequence"/>
</dbReference>
<feature type="compositionally biased region" description="Low complexity" evidence="6">
    <location>
        <begin position="181"/>
        <end position="192"/>
    </location>
</feature>
<sequence>MGLRFRGRDIRPTQTGPRVNQDIRAREVRVIDDEGEQLGVLSVPDAIQAALDRDLDLVEVAPNSDPPVCKIMDFGRYKYSLQKKAQEAKKRQKVVELKEVKMRIKIEDHDYAIKRRNAERFLLDGNKAKVTIMFRGREVTHPDFGRRLLDRLANDLIEIASVEQNPLLEGRNMIMILAPKPQKQARPAPAKEAAPKAEEGANVPLAEAIEKAGGARAQTEEKGSQDA</sequence>
<dbReference type="Gene3D" id="3.10.20.80">
    <property type="entry name" value="Translation initiation factor 3 (IF-3), N-terminal domain"/>
    <property type="match status" value="1"/>
</dbReference>
<evidence type="ECO:0000256" key="2">
    <source>
        <dbReference type="ARBA" id="ARBA00022540"/>
    </source>
</evidence>
<feature type="compositionally biased region" description="Basic and acidic residues" evidence="6">
    <location>
        <begin position="218"/>
        <end position="227"/>
    </location>
</feature>
<dbReference type="GO" id="GO:0005829">
    <property type="term" value="C:cytosol"/>
    <property type="evidence" value="ECO:0007669"/>
    <property type="project" value="TreeGrafter"/>
</dbReference>
<comment type="similarity">
    <text evidence="1 4">Belongs to the IF-3 family.</text>
</comment>
<protein>
    <recommendedName>
        <fullName evidence="4 5">Translation initiation factor IF-3</fullName>
    </recommendedName>
</protein>
<evidence type="ECO:0000259" key="8">
    <source>
        <dbReference type="Pfam" id="PF05198"/>
    </source>
</evidence>
<dbReference type="SUPFAM" id="SSF54364">
    <property type="entry name" value="Translation initiation factor IF3, N-terminal domain"/>
    <property type="match status" value="1"/>
</dbReference>
<dbReference type="HAMAP" id="MF_00080">
    <property type="entry name" value="IF_3"/>
    <property type="match status" value="1"/>
</dbReference>
<accession>A0A933EAP7</accession>
<evidence type="ECO:0000313" key="9">
    <source>
        <dbReference type="EMBL" id="MBI4252279.1"/>
    </source>
</evidence>
<name>A0A933EAP7_UNCTE</name>
<comment type="caution">
    <text evidence="9">The sequence shown here is derived from an EMBL/GenBank/DDBJ whole genome shotgun (WGS) entry which is preliminary data.</text>
</comment>
<evidence type="ECO:0000256" key="3">
    <source>
        <dbReference type="ARBA" id="ARBA00022917"/>
    </source>
</evidence>
<evidence type="ECO:0000256" key="1">
    <source>
        <dbReference type="ARBA" id="ARBA00005439"/>
    </source>
</evidence>
<gene>
    <name evidence="4" type="primary">infC</name>
    <name evidence="9" type="ORF">HY618_07445</name>
</gene>
<keyword evidence="3 4" id="KW-0648">Protein biosynthesis</keyword>
<evidence type="ECO:0000256" key="6">
    <source>
        <dbReference type="SAM" id="MobiDB-lite"/>
    </source>
</evidence>
<evidence type="ECO:0000256" key="4">
    <source>
        <dbReference type="HAMAP-Rule" id="MF_00080"/>
    </source>
</evidence>
<evidence type="ECO:0000256" key="5">
    <source>
        <dbReference type="NCBIfam" id="TIGR00168"/>
    </source>
</evidence>
<dbReference type="Pfam" id="PF05198">
    <property type="entry name" value="IF3_N"/>
    <property type="match status" value="1"/>
</dbReference>
<evidence type="ECO:0000259" key="7">
    <source>
        <dbReference type="Pfam" id="PF00707"/>
    </source>
</evidence>
<dbReference type="SUPFAM" id="SSF55200">
    <property type="entry name" value="Translation initiation factor IF3, C-terminal domain"/>
    <property type="match status" value="1"/>
</dbReference>
<keyword evidence="4" id="KW-0963">Cytoplasm</keyword>
<dbReference type="GO" id="GO:0043022">
    <property type="term" value="F:ribosome binding"/>
    <property type="evidence" value="ECO:0007669"/>
    <property type="project" value="UniProtKB-ARBA"/>
</dbReference>
<reference evidence="9" key="1">
    <citation type="submission" date="2020-07" db="EMBL/GenBank/DDBJ databases">
        <title>Huge and variable diversity of episymbiotic CPR bacteria and DPANN archaea in groundwater ecosystems.</title>
        <authorList>
            <person name="He C.Y."/>
            <person name="Keren R."/>
            <person name="Whittaker M."/>
            <person name="Farag I.F."/>
            <person name="Doudna J."/>
            <person name="Cate J.H.D."/>
            <person name="Banfield J.F."/>
        </authorList>
    </citation>
    <scope>NUCLEOTIDE SEQUENCE</scope>
    <source>
        <strain evidence="9">NC_groundwater_1370_Ag_S-0.2um_69_93</strain>
    </source>
</reference>
<feature type="region of interest" description="Disordered" evidence="6">
    <location>
        <begin position="181"/>
        <end position="227"/>
    </location>
</feature>
<feature type="domain" description="Translation initiation factor 3 C-terminal" evidence="7">
    <location>
        <begin position="95"/>
        <end position="180"/>
    </location>
</feature>
<evidence type="ECO:0000313" key="10">
    <source>
        <dbReference type="Proteomes" id="UP000752292"/>
    </source>
</evidence>
<dbReference type="InterPro" id="IPR001288">
    <property type="entry name" value="Translation_initiation_fac_3"/>
</dbReference>
<comment type="subcellular location">
    <subcellularLocation>
        <location evidence="4">Cytoplasm</location>
    </subcellularLocation>
</comment>
<dbReference type="GO" id="GO:0003743">
    <property type="term" value="F:translation initiation factor activity"/>
    <property type="evidence" value="ECO:0007669"/>
    <property type="project" value="UniProtKB-UniRule"/>
</dbReference>
<dbReference type="GO" id="GO:0032790">
    <property type="term" value="P:ribosome disassembly"/>
    <property type="evidence" value="ECO:0007669"/>
    <property type="project" value="TreeGrafter"/>
</dbReference>
<dbReference type="EMBL" id="JACQRX010000324">
    <property type="protein sequence ID" value="MBI4252279.1"/>
    <property type="molecule type" value="Genomic_DNA"/>
</dbReference>
<comment type="function">
    <text evidence="4">IF-3 binds to the 30S ribosomal subunit and shifts the equilibrium between 70S ribosomes and their 50S and 30S subunits in favor of the free subunits, thus enhancing the availability of 30S subunits on which protein synthesis initiation begins.</text>
</comment>
<feature type="domain" description="Translation initiation factor 3 N-terminal" evidence="8">
    <location>
        <begin position="19"/>
        <end position="88"/>
    </location>
</feature>
<organism evidence="9 10">
    <name type="scientific">Tectimicrobiota bacterium</name>
    <dbReference type="NCBI Taxonomy" id="2528274"/>
    <lineage>
        <taxon>Bacteria</taxon>
        <taxon>Pseudomonadati</taxon>
        <taxon>Nitrospinota/Tectimicrobiota group</taxon>
        <taxon>Candidatus Tectimicrobiota</taxon>
    </lineage>
</organism>
<dbReference type="NCBIfam" id="TIGR00168">
    <property type="entry name" value="infC"/>
    <property type="match status" value="1"/>
</dbReference>
<dbReference type="AlphaFoldDB" id="A0A933EAP7"/>
<keyword evidence="2 4" id="KW-0396">Initiation factor</keyword>
<comment type="subunit">
    <text evidence="4">Monomer.</text>
</comment>
<dbReference type="PANTHER" id="PTHR10938:SF0">
    <property type="entry name" value="TRANSLATION INITIATION FACTOR IF-3, MITOCHONDRIAL"/>
    <property type="match status" value="1"/>
</dbReference>
<dbReference type="InterPro" id="IPR019815">
    <property type="entry name" value="Translation_initiation_fac_3_C"/>
</dbReference>
<dbReference type="GO" id="GO:0016020">
    <property type="term" value="C:membrane"/>
    <property type="evidence" value="ECO:0007669"/>
    <property type="project" value="TreeGrafter"/>
</dbReference>